<dbReference type="PANTHER" id="PTHR31110:SF2">
    <property type="entry name" value="PESTICIDAL CRYSTAL CRY8BA PROTEIN"/>
    <property type="match status" value="1"/>
</dbReference>
<feature type="region of interest" description="Disordered" evidence="1">
    <location>
        <begin position="153"/>
        <end position="238"/>
    </location>
</feature>
<evidence type="ECO:0000313" key="2">
    <source>
        <dbReference type="EMBL" id="KAK3238627.1"/>
    </source>
</evidence>
<evidence type="ECO:0000313" key="3">
    <source>
        <dbReference type="Proteomes" id="UP001190700"/>
    </source>
</evidence>
<evidence type="ECO:0000256" key="1">
    <source>
        <dbReference type="SAM" id="MobiDB-lite"/>
    </source>
</evidence>
<protein>
    <submittedName>
        <fullName evidence="2">Uncharacterized protein</fullName>
    </submittedName>
</protein>
<accession>A0AAE0ESP6</accession>
<dbReference type="EMBL" id="LGRX02034164">
    <property type="protein sequence ID" value="KAK3238627.1"/>
    <property type="molecule type" value="Genomic_DNA"/>
</dbReference>
<dbReference type="Proteomes" id="UP001190700">
    <property type="component" value="Unassembled WGS sequence"/>
</dbReference>
<feature type="region of interest" description="Disordered" evidence="1">
    <location>
        <begin position="312"/>
        <end position="336"/>
    </location>
</feature>
<proteinExistence type="predicted"/>
<feature type="compositionally biased region" description="Low complexity" evidence="1">
    <location>
        <begin position="474"/>
        <end position="487"/>
    </location>
</feature>
<comment type="caution">
    <text evidence="2">The sequence shown here is derived from an EMBL/GenBank/DDBJ whole genome shotgun (WGS) entry which is preliminary data.</text>
</comment>
<feature type="compositionally biased region" description="Low complexity" evidence="1">
    <location>
        <begin position="952"/>
        <end position="974"/>
    </location>
</feature>
<name>A0AAE0ESP6_9CHLO</name>
<gene>
    <name evidence="2" type="ORF">CYMTET_51376</name>
</gene>
<feature type="region of interest" description="Disordered" evidence="1">
    <location>
        <begin position="463"/>
        <end position="493"/>
    </location>
</feature>
<dbReference type="AlphaFoldDB" id="A0AAE0ESP6"/>
<feature type="region of interest" description="Disordered" evidence="1">
    <location>
        <begin position="1"/>
        <end position="98"/>
    </location>
</feature>
<feature type="region of interest" description="Disordered" evidence="1">
    <location>
        <begin position="950"/>
        <end position="983"/>
    </location>
</feature>
<dbReference type="PANTHER" id="PTHR31110">
    <property type="entry name" value="PESTICIDAL CRYSTAL CRY8BA PROTEIN"/>
    <property type="match status" value="1"/>
</dbReference>
<reference evidence="2 3" key="1">
    <citation type="journal article" date="2015" name="Genome Biol. Evol.">
        <title>Comparative Genomics of a Bacterivorous Green Alga Reveals Evolutionary Causalities and Consequences of Phago-Mixotrophic Mode of Nutrition.</title>
        <authorList>
            <person name="Burns J.A."/>
            <person name="Paasch A."/>
            <person name="Narechania A."/>
            <person name="Kim E."/>
        </authorList>
    </citation>
    <scope>NUCLEOTIDE SEQUENCE [LARGE SCALE GENOMIC DNA]</scope>
    <source>
        <strain evidence="2 3">PLY_AMNH</strain>
    </source>
</reference>
<sequence>MFDSDSDSDPERSSPVFARGSLAQDTPEADNAFGDISDWDQQGANDTVCMSPYDVEIDANTPMDKTNNAEDSSDDIGEEPFTPMDRNHSLEEETISETPPHMLAGVQNFYTPHSNLKPHSPQVYHTPHLRAIQDSDGTDSPSGVYLNRNLTAERTKTTMRGPGVGGEEHSFTPPRTPPEEDAMEDTVTRAASPSPANGEDDNESCNMVSLKGLTAQQAGESKRRSKEPGGSGLAGAAERVRRARKTIKLWAPGEEREAFLAYEACVRVCIAAALQGASWAPHFLHKGACTPLIDGFALQSFLLPPGLSNSHEALGQRRRAGEDAQEQSADAAGARSCGSAATGDLQQFQVMTCSGEMVPGAHPGALAASLETGAAAAAASTDVDRRILIEVKSLRFDAPKEHGLGNRLKRFIFRGQKHAVQAKNAAKQAEIKAAVTAKKFLDKIDNGASRRVAEQLEKQIRSLKHDPKASAEGAPSSLPAPDLDAPAPARPSVPQCKMHLGSVSEYQSSQLVQPGRGDLVELSRNGDQEDFIHFELWDGKGHMGKAMLGVAAVGGPQVVPILSLEGKKCGHVELSLEEKVVFKESRPGDRGPDGTPVRTFGERLYALVLDAALRDLSFGARHLPLSGPWEGLLHEFSLKYGLRDAYCRLQYMTRITQGCATPTADCFQIVLDNLEPVLEISAEEQLTAMERHLLTAVQKELEVLLAHTFQNYKGLAEEAANGLVSDLRVLPEVLPAPALGLAARVYQLLHKADYGPQADANLEANLNHGALATFQRHAAAICPSPSPPADSAAPAEGLDASGVEPEVHETVAADRAAERAGLHQRLCNLCRDLAKEVQADLEIHDAVPPLQAISLPHLAATVYCQQLTHTVEEHLRRHTPEGPEPTCIDLMEALGDLQHRLVEEWRVDGMEFKLDVDEMFGAYIKSWLSAAASDLFSAFRTAVAQDGEAELSAAGPPSDAPGAAAASEAGSRAAQGERRGSKLEVGPARRSYVRAVELMYEQLHKLLQKYERILSGWPCYLLDVEATVCNVEREVLQLLEEECGAPLKSNKAIARASKASGKVAKKTAQGLSKALRR</sequence>
<keyword evidence="3" id="KW-1185">Reference proteome</keyword>
<organism evidence="2 3">
    <name type="scientific">Cymbomonas tetramitiformis</name>
    <dbReference type="NCBI Taxonomy" id="36881"/>
    <lineage>
        <taxon>Eukaryota</taxon>
        <taxon>Viridiplantae</taxon>
        <taxon>Chlorophyta</taxon>
        <taxon>Pyramimonadophyceae</taxon>
        <taxon>Pyramimonadales</taxon>
        <taxon>Pyramimonadaceae</taxon>
        <taxon>Cymbomonas</taxon>
    </lineage>
</organism>